<feature type="transmembrane region" description="Helical" evidence="1">
    <location>
        <begin position="21"/>
        <end position="41"/>
    </location>
</feature>
<name>A0A0G0WW31_UNCKA</name>
<gene>
    <name evidence="2" type="ORF">UU72_C0023G0017</name>
</gene>
<proteinExistence type="predicted"/>
<keyword evidence="1" id="KW-0812">Transmembrane</keyword>
<protein>
    <submittedName>
        <fullName evidence="2">Uncharacterized protein</fullName>
    </submittedName>
</protein>
<feature type="transmembrane region" description="Helical" evidence="1">
    <location>
        <begin position="100"/>
        <end position="125"/>
    </location>
</feature>
<reference evidence="2 3" key="1">
    <citation type="journal article" date="2015" name="Nature">
        <title>rRNA introns, odd ribosomes, and small enigmatic genomes across a large radiation of phyla.</title>
        <authorList>
            <person name="Brown C.T."/>
            <person name="Hug L.A."/>
            <person name="Thomas B.C."/>
            <person name="Sharon I."/>
            <person name="Castelle C.J."/>
            <person name="Singh A."/>
            <person name="Wilkins M.J."/>
            <person name="Williams K.H."/>
            <person name="Banfield J.F."/>
        </authorList>
    </citation>
    <scope>NUCLEOTIDE SEQUENCE [LARGE SCALE GENOMIC DNA]</scope>
</reference>
<sequence length="131" mass="15078">MSSRHKRYISDWERQERKARIIRLWLWVFVLGLALTVLALFTVYLQANGTLEKIRDFLREWGLVIIVNMLTAATALIIGEWMSRLLFKITKAADESNFPGWAMGIAAVIYMVLTILSLFSAWVFVLLKTVG</sequence>
<keyword evidence="1" id="KW-1133">Transmembrane helix</keyword>
<keyword evidence="1" id="KW-0472">Membrane</keyword>
<dbReference type="AlphaFoldDB" id="A0A0G0WW31"/>
<evidence type="ECO:0000313" key="3">
    <source>
        <dbReference type="Proteomes" id="UP000034163"/>
    </source>
</evidence>
<evidence type="ECO:0000256" key="1">
    <source>
        <dbReference type="SAM" id="Phobius"/>
    </source>
</evidence>
<feature type="transmembrane region" description="Helical" evidence="1">
    <location>
        <begin position="61"/>
        <end position="79"/>
    </location>
</feature>
<dbReference type="EMBL" id="LCBS01000023">
    <property type="protein sequence ID" value="KKS16362.1"/>
    <property type="molecule type" value="Genomic_DNA"/>
</dbReference>
<accession>A0A0G0WW31</accession>
<organism evidence="2 3">
    <name type="scientific">candidate division WWE3 bacterium GW2011_GWB1_41_6</name>
    <dbReference type="NCBI Taxonomy" id="1619112"/>
    <lineage>
        <taxon>Bacteria</taxon>
        <taxon>Katanobacteria</taxon>
    </lineage>
</organism>
<comment type="caution">
    <text evidence="2">The sequence shown here is derived from an EMBL/GenBank/DDBJ whole genome shotgun (WGS) entry which is preliminary data.</text>
</comment>
<evidence type="ECO:0000313" key="2">
    <source>
        <dbReference type="EMBL" id="KKS16362.1"/>
    </source>
</evidence>
<dbReference type="Proteomes" id="UP000034163">
    <property type="component" value="Unassembled WGS sequence"/>
</dbReference>